<accession>A0A1I7DW26</accession>
<dbReference type="AlphaFoldDB" id="A0A1I7DW26"/>
<gene>
    <name evidence="1" type="ORF">SAMN05216236_13616</name>
</gene>
<name>A0A1I7DW26_9RHOB</name>
<dbReference type="STRING" id="999627.SAMN05216236_13616"/>
<evidence type="ECO:0000313" key="2">
    <source>
        <dbReference type="Proteomes" id="UP000182466"/>
    </source>
</evidence>
<dbReference type="EMBL" id="FPAW01000036">
    <property type="protein sequence ID" value="SFU15869.1"/>
    <property type="molecule type" value="Genomic_DNA"/>
</dbReference>
<keyword evidence="2" id="KW-1185">Reference proteome</keyword>
<proteinExistence type="predicted"/>
<sequence>MTPPILRTSTALTVLQSAQSQETENEQHDNDYTYDIENTIHVTLRFFKLYLPCDQQSRCGTAPQGDPLF</sequence>
<dbReference type="Proteomes" id="UP000182466">
    <property type="component" value="Unassembled WGS sequence"/>
</dbReference>
<reference evidence="1 2" key="1">
    <citation type="submission" date="2016-10" db="EMBL/GenBank/DDBJ databases">
        <authorList>
            <person name="de Groot N.N."/>
        </authorList>
    </citation>
    <scope>NUCLEOTIDE SEQUENCE [LARGE SCALE GENOMIC DNA]</scope>
    <source>
        <strain evidence="1 2">CGMCC 1.10959</strain>
    </source>
</reference>
<protein>
    <submittedName>
        <fullName evidence="1">Uncharacterized protein</fullName>
    </submittedName>
</protein>
<evidence type="ECO:0000313" key="1">
    <source>
        <dbReference type="EMBL" id="SFU15869.1"/>
    </source>
</evidence>
<organism evidence="1 2">
    <name type="scientific">Sedimentitalea nanhaiensis</name>
    <dbReference type="NCBI Taxonomy" id="999627"/>
    <lineage>
        <taxon>Bacteria</taxon>
        <taxon>Pseudomonadati</taxon>
        <taxon>Pseudomonadota</taxon>
        <taxon>Alphaproteobacteria</taxon>
        <taxon>Rhodobacterales</taxon>
        <taxon>Paracoccaceae</taxon>
        <taxon>Sedimentitalea</taxon>
    </lineage>
</organism>